<feature type="chain" id="PRO_5047278984" evidence="1">
    <location>
        <begin position="28"/>
        <end position="158"/>
    </location>
</feature>
<organism evidence="2 3">
    <name type="scientific">Sphagnum jensenii</name>
    <dbReference type="NCBI Taxonomy" id="128206"/>
    <lineage>
        <taxon>Eukaryota</taxon>
        <taxon>Viridiplantae</taxon>
        <taxon>Streptophyta</taxon>
        <taxon>Embryophyta</taxon>
        <taxon>Bryophyta</taxon>
        <taxon>Sphagnophytina</taxon>
        <taxon>Sphagnopsida</taxon>
        <taxon>Sphagnales</taxon>
        <taxon>Sphagnaceae</taxon>
        <taxon>Sphagnum</taxon>
    </lineage>
</organism>
<dbReference type="Proteomes" id="UP001497444">
    <property type="component" value="Chromosome 14"/>
</dbReference>
<sequence length="158" mass="17516">MSGQMTSTLGTLFLPLPFSCFSPLSTGAQTQSSTFMDSECEHLAFQVTSPEEDECVKSPTVDQAATDIMDLDDGEDLATLLERLQHYQLGDIGDWVASDEATLMEGCNPDINDMVLTSVPSYIEGNEINSLCEYEHVMEPPHPFAFSQQPFVQFDEYL</sequence>
<feature type="signal peptide" evidence="1">
    <location>
        <begin position="1"/>
        <end position="27"/>
    </location>
</feature>
<protein>
    <submittedName>
        <fullName evidence="2">Uncharacterized protein</fullName>
    </submittedName>
</protein>
<accession>A0ABP0W7A8</accession>
<name>A0ABP0W7A8_9BRYO</name>
<dbReference type="EMBL" id="OZ020109">
    <property type="protein sequence ID" value="CAK9261430.1"/>
    <property type="molecule type" value="Genomic_DNA"/>
</dbReference>
<proteinExistence type="predicted"/>
<evidence type="ECO:0000313" key="3">
    <source>
        <dbReference type="Proteomes" id="UP001497444"/>
    </source>
</evidence>
<evidence type="ECO:0000313" key="2">
    <source>
        <dbReference type="EMBL" id="CAK9261430.1"/>
    </source>
</evidence>
<keyword evidence="1" id="KW-0732">Signal</keyword>
<evidence type="ECO:0000256" key="1">
    <source>
        <dbReference type="SAM" id="SignalP"/>
    </source>
</evidence>
<keyword evidence="3" id="KW-1185">Reference proteome</keyword>
<gene>
    <name evidence="2" type="ORF">CSSPJE1EN1_LOCUS6908</name>
</gene>
<reference evidence="2" key="1">
    <citation type="submission" date="2024-02" db="EMBL/GenBank/DDBJ databases">
        <authorList>
            <consortium name="ELIXIR-Norway"/>
            <consortium name="Elixir Norway"/>
        </authorList>
    </citation>
    <scope>NUCLEOTIDE SEQUENCE</scope>
</reference>